<dbReference type="EMBL" id="CM026429">
    <property type="protein sequence ID" value="KAG0565123.1"/>
    <property type="molecule type" value="Genomic_DNA"/>
</dbReference>
<feature type="domain" description="Jacalin-type lectin" evidence="3">
    <location>
        <begin position="620"/>
        <end position="771"/>
    </location>
</feature>
<accession>A0A8T0H1U7</accession>
<evidence type="ECO:0000256" key="1">
    <source>
        <dbReference type="SAM" id="MobiDB-lite"/>
    </source>
</evidence>
<dbReference type="PROSITE" id="PS50011">
    <property type="entry name" value="PROTEIN_KINASE_DOM"/>
    <property type="match status" value="1"/>
</dbReference>
<comment type="caution">
    <text evidence="4">The sequence shown here is derived from an EMBL/GenBank/DDBJ whole genome shotgun (WGS) entry which is preliminary data.</text>
</comment>
<feature type="compositionally biased region" description="Acidic residues" evidence="1">
    <location>
        <begin position="1"/>
        <end position="10"/>
    </location>
</feature>
<evidence type="ECO:0008006" key="6">
    <source>
        <dbReference type="Google" id="ProtNLM"/>
    </source>
</evidence>
<dbReference type="PROSITE" id="PS00108">
    <property type="entry name" value="PROTEIN_KINASE_ST"/>
    <property type="match status" value="1"/>
</dbReference>
<dbReference type="PROSITE" id="PS51752">
    <property type="entry name" value="JACALIN_LECTIN"/>
    <property type="match status" value="1"/>
</dbReference>
<evidence type="ECO:0000313" key="4">
    <source>
        <dbReference type="EMBL" id="KAG0565123.1"/>
    </source>
</evidence>
<sequence>MELEEGDDSDGPQGFPQSHSRLSAGISSTSSQQYLLVSGSEMVNLNLEESGSSRTCPLQETSVKCCRRQHEVLVKYVRRTLESLGHFEELPTSFLMDDKSRYKPSLPMQATRELKRVLTSARSLSEDCCCELSPLKAALRQAEWSQTFANVLKEIQWCTSVVYHANICRNVKEPFTELKDFPWHAKIGYQEQFSLEKAAEEDWQELMEELQNWNRSHLCSAEDCGNMHEQRDPRYCLATQAVERWCQKKERKNAGRRNVPKAAHAAGENASGFGKADHQSLLWSFDKEVVKHGRPLGSGASGSVSEATWLGFKYAHKIFNVAGLSSLPAEAGALVKMNHPHIVKVFAYSADFLLMDLMCTDLQKFMVSRMKGGAITRAQPFSLPAAIDLMLQVADAMSYLHSQKMAHRDLKSLNILVNSVHTPGLAEEGYVFAKIADFGLAKTKREITRYSHLTHDIGTRRWMAPEIFGTNKDDLHLTDAFPMKADVYSFGIVCYEILSGEVPYSDVHPTVLYKKLTAPVPLRPRLPSSCPTNLASLICACWDGNPRKRPAFADVCRVLRYLKGLLMTDLNDSKLVPSDRKWPYGRLTSMVKKQGPWGSLGWMRWMWHQINSPSLILNNVREPEVESYHIGPLVDVRAVKLHFRDPERLHLSGFQVAFDVRGELHERRVGGGSGVSTDWIMFDYPGEFLVQVEGSITDTSWGFTLIPQFPLIQSCVNSLSFITTRQKYGPYGTVTARTSFCSDPGRVVGFTGYHSSSYHGEINSLEVHVVPDIVECVRNYLEFK</sequence>
<reference evidence="4" key="1">
    <citation type="submission" date="2020-06" db="EMBL/GenBank/DDBJ databases">
        <title>WGS assembly of Ceratodon purpureus strain R40.</title>
        <authorList>
            <person name="Carey S.B."/>
            <person name="Jenkins J."/>
            <person name="Shu S."/>
            <person name="Lovell J.T."/>
            <person name="Sreedasyam A."/>
            <person name="Maumus F."/>
            <person name="Tiley G.P."/>
            <person name="Fernandez-Pozo N."/>
            <person name="Barry K."/>
            <person name="Chen C."/>
            <person name="Wang M."/>
            <person name="Lipzen A."/>
            <person name="Daum C."/>
            <person name="Saski C.A."/>
            <person name="Payton A.C."/>
            <person name="Mcbreen J.C."/>
            <person name="Conrad R.E."/>
            <person name="Kollar L.M."/>
            <person name="Olsson S."/>
            <person name="Huttunen S."/>
            <person name="Landis J.B."/>
            <person name="Wickett N.J."/>
            <person name="Johnson M.G."/>
            <person name="Rensing S.A."/>
            <person name="Grimwood J."/>
            <person name="Schmutz J."/>
            <person name="Mcdaniel S.F."/>
        </authorList>
    </citation>
    <scope>NUCLEOTIDE SEQUENCE</scope>
    <source>
        <strain evidence="4">R40</strain>
    </source>
</reference>
<dbReference type="InterPro" id="IPR011009">
    <property type="entry name" value="Kinase-like_dom_sf"/>
</dbReference>
<dbReference type="InterPro" id="IPR036404">
    <property type="entry name" value="Jacalin-like_lectin_dom_sf"/>
</dbReference>
<dbReference type="InterPro" id="IPR051681">
    <property type="entry name" value="Ser/Thr_Kinases-Pseudokinases"/>
</dbReference>
<protein>
    <recommendedName>
        <fullName evidence="6">Protein kinase domain-containing protein</fullName>
    </recommendedName>
</protein>
<feature type="region of interest" description="Disordered" evidence="1">
    <location>
        <begin position="253"/>
        <end position="274"/>
    </location>
</feature>
<dbReference type="InterPro" id="IPR000719">
    <property type="entry name" value="Prot_kinase_dom"/>
</dbReference>
<dbReference type="SUPFAM" id="SSF51101">
    <property type="entry name" value="Mannose-binding lectins"/>
    <property type="match status" value="1"/>
</dbReference>
<dbReference type="PANTHER" id="PTHR44329:SF260">
    <property type="entry name" value="PROTEIN KINASE DOMAIN-CONTAINING PROTEIN"/>
    <property type="match status" value="1"/>
</dbReference>
<dbReference type="AlphaFoldDB" id="A0A8T0H1U7"/>
<gene>
    <name evidence="4" type="ORF">KC19_8G166600</name>
</gene>
<proteinExistence type="predicted"/>
<dbReference type="Gene3D" id="2.100.10.30">
    <property type="entry name" value="Jacalin-like lectin domain"/>
    <property type="match status" value="1"/>
</dbReference>
<feature type="domain" description="Protein kinase" evidence="2">
    <location>
        <begin position="290"/>
        <end position="562"/>
    </location>
</feature>
<dbReference type="Gene3D" id="1.10.510.10">
    <property type="entry name" value="Transferase(Phosphotransferase) domain 1"/>
    <property type="match status" value="1"/>
</dbReference>
<dbReference type="InterPro" id="IPR001229">
    <property type="entry name" value="Jacalin-like_lectin_dom"/>
</dbReference>
<dbReference type="Proteomes" id="UP000822688">
    <property type="component" value="Chromosome 8"/>
</dbReference>
<dbReference type="GO" id="GO:0004674">
    <property type="term" value="F:protein serine/threonine kinase activity"/>
    <property type="evidence" value="ECO:0007669"/>
    <property type="project" value="TreeGrafter"/>
</dbReference>
<dbReference type="SMART" id="SM00220">
    <property type="entry name" value="S_TKc"/>
    <property type="match status" value="1"/>
</dbReference>
<dbReference type="Pfam" id="PF01419">
    <property type="entry name" value="Jacalin"/>
    <property type="match status" value="1"/>
</dbReference>
<evidence type="ECO:0000259" key="3">
    <source>
        <dbReference type="PROSITE" id="PS51752"/>
    </source>
</evidence>
<evidence type="ECO:0000313" key="5">
    <source>
        <dbReference type="Proteomes" id="UP000822688"/>
    </source>
</evidence>
<feature type="region of interest" description="Disordered" evidence="1">
    <location>
        <begin position="1"/>
        <end position="23"/>
    </location>
</feature>
<dbReference type="InterPro" id="IPR008271">
    <property type="entry name" value="Ser/Thr_kinase_AS"/>
</dbReference>
<name>A0A8T0H1U7_CERPU</name>
<evidence type="ECO:0000259" key="2">
    <source>
        <dbReference type="PROSITE" id="PS50011"/>
    </source>
</evidence>
<organism evidence="4 5">
    <name type="scientific">Ceratodon purpureus</name>
    <name type="common">Fire moss</name>
    <name type="synonym">Dicranum purpureum</name>
    <dbReference type="NCBI Taxonomy" id="3225"/>
    <lineage>
        <taxon>Eukaryota</taxon>
        <taxon>Viridiplantae</taxon>
        <taxon>Streptophyta</taxon>
        <taxon>Embryophyta</taxon>
        <taxon>Bryophyta</taxon>
        <taxon>Bryophytina</taxon>
        <taxon>Bryopsida</taxon>
        <taxon>Dicranidae</taxon>
        <taxon>Pseudoditrichales</taxon>
        <taxon>Ditrichaceae</taxon>
        <taxon>Ceratodon</taxon>
    </lineage>
</organism>
<dbReference type="PANTHER" id="PTHR44329">
    <property type="entry name" value="SERINE/THREONINE-PROTEIN KINASE TNNI3K-RELATED"/>
    <property type="match status" value="1"/>
</dbReference>
<dbReference type="Gene3D" id="3.30.200.20">
    <property type="entry name" value="Phosphorylase Kinase, domain 1"/>
    <property type="match status" value="1"/>
</dbReference>
<keyword evidence="5" id="KW-1185">Reference proteome</keyword>
<dbReference type="InterPro" id="IPR001245">
    <property type="entry name" value="Ser-Thr/Tyr_kinase_cat_dom"/>
</dbReference>
<dbReference type="Pfam" id="PF07714">
    <property type="entry name" value="PK_Tyr_Ser-Thr"/>
    <property type="match status" value="1"/>
</dbReference>
<dbReference type="GO" id="GO:0005524">
    <property type="term" value="F:ATP binding"/>
    <property type="evidence" value="ECO:0007669"/>
    <property type="project" value="InterPro"/>
</dbReference>
<dbReference type="SUPFAM" id="SSF56112">
    <property type="entry name" value="Protein kinase-like (PK-like)"/>
    <property type="match status" value="1"/>
</dbReference>